<reference evidence="6 7" key="1">
    <citation type="submission" date="2018-10" db="EMBL/GenBank/DDBJ databases">
        <title>Anaerotruncus faecis sp. nov., isolated from human feces.</title>
        <authorList>
            <person name="Wang Y.-J."/>
        </authorList>
    </citation>
    <scope>NUCLEOTIDE SEQUENCE [LARGE SCALE GENOMIC DNA]</scope>
    <source>
        <strain evidence="6 7">22A2-44</strain>
    </source>
</reference>
<comment type="caution">
    <text evidence="6">The sequence shown here is derived from an EMBL/GenBank/DDBJ whole genome shotgun (WGS) entry which is preliminary data.</text>
</comment>
<keyword evidence="7" id="KW-1185">Reference proteome</keyword>
<keyword evidence="2 5" id="KW-0812">Transmembrane</keyword>
<feature type="transmembrane region" description="Helical" evidence="5">
    <location>
        <begin position="70"/>
        <end position="91"/>
    </location>
</feature>
<evidence type="ECO:0000313" key="6">
    <source>
        <dbReference type="EMBL" id="RLL13562.1"/>
    </source>
</evidence>
<evidence type="ECO:0000256" key="2">
    <source>
        <dbReference type="ARBA" id="ARBA00022692"/>
    </source>
</evidence>
<dbReference type="AlphaFoldDB" id="A0A498CPT6"/>
<gene>
    <name evidence="6" type="ORF">D4A47_03595</name>
</gene>
<name>A0A498CPT6_9FIRM</name>
<evidence type="ECO:0000256" key="3">
    <source>
        <dbReference type="ARBA" id="ARBA00022989"/>
    </source>
</evidence>
<dbReference type="Proteomes" id="UP000276301">
    <property type="component" value="Unassembled WGS sequence"/>
</dbReference>
<feature type="transmembrane region" description="Helical" evidence="5">
    <location>
        <begin position="37"/>
        <end position="58"/>
    </location>
</feature>
<comment type="subcellular location">
    <subcellularLocation>
        <location evidence="1">Membrane</location>
        <topology evidence="1">Multi-pass membrane protein</topology>
    </subcellularLocation>
</comment>
<feature type="transmembrane region" description="Helical" evidence="5">
    <location>
        <begin position="173"/>
        <end position="200"/>
    </location>
</feature>
<dbReference type="InterPro" id="IPR003825">
    <property type="entry name" value="Colicin-V_CvpA"/>
</dbReference>
<evidence type="ECO:0000256" key="4">
    <source>
        <dbReference type="ARBA" id="ARBA00023136"/>
    </source>
</evidence>
<dbReference type="Pfam" id="PF02674">
    <property type="entry name" value="Colicin_V"/>
    <property type="match status" value="1"/>
</dbReference>
<dbReference type="GO" id="GO:0016020">
    <property type="term" value="C:membrane"/>
    <property type="evidence" value="ECO:0007669"/>
    <property type="project" value="UniProtKB-SubCell"/>
</dbReference>
<keyword evidence="3 5" id="KW-1133">Transmembrane helix</keyword>
<sequence>MAAAAMTPVRSAFCCGAPAARPAPVGAQPQERESMDIAAILLDIAAVAIVVYCAHAAAKKGFLRTVIQMVAYVAIILAASFFSRAAAPVVYDRVVEPMITHRQEAPREPGGADLISYGRAGMLSALDDGLGALESGFDSMKEMLPDEFDPQALADGIVEELADATLRPLMVSAIGMIGFVLLFSILSIIANILLSTLGIVNHLPVVGPINALLGGAVGVLEGVLLVWVFAFLLRGLLGIYPEGWWIFRADTIGHTFLFRYFADPTLLGQLA</sequence>
<keyword evidence="4 5" id="KW-0472">Membrane</keyword>
<proteinExistence type="predicted"/>
<protein>
    <submittedName>
        <fullName evidence="6">CvpA family protein</fullName>
    </submittedName>
</protein>
<organism evidence="6 7">
    <name type="scientific">Anaerotruncus massiliensis</name>
    <name type="common">ex Liu et al. 2021</name>
    <dbReference type="NCBI Taxonomy" id="2321404"/>
    <lineage>
        <taxon>Bacteria</taxon>
        <taxon>Bacillati</taxon>
        <taxon>Bacillota</taxon>
        <taxon>Clostridia</taxon>
        <taxon>Eubacteriales</taxon>
        <taxon>Oscillospiraceae</taxon>
        <taxon>Anaerotruncus</taxon>
    </lineage>
</organism>
<dbReference type="EMBL" id="RCHT01000003">
    <property type="protein sequence ID" value="RLL13562.1"/>
    <property type="molecule type" value="Genomic_DNA"/>
</dbReference>
<feature type="transmembrane region" description="Helical" evidence="5">
    <location>
        <begin position="212"/>
        <end position="233"/>
    </location>
</feature>
<dbReference type="GO" id="GO:0009403">
    <property type="term" value="P:toxin biosynthetic process"/>
    <property type="evidence" value="ECO:0007669"/>
    <property type="project" value="InterPro"/>
</dbReference>
<evidence type="ECO:0000313" key="7">
    <source>
        <dbReference type="Proteomes" id="UP000276301"/>
    </source>
</evidence>
<evidence type="ECO:0000256" key="1">
    <source>
        <dbReference type="ARBA" id="ARBA00004141"/>
    </source>
</evidence>
<evidence type="ECO:0000256" key="5">
    <source>
        <dbReference type="SAM" id="Phobius"/>
    </source>
</evidence>
<accession>A0A498CPT6</accession>